<proteinExistence type="predicted"/>
<dbReference type="AlphaFoldDB" id="A0A1Y5TV72"/>
<evidence type="ECO:0000313" key="4">
    <source>
        <dbReference type="Proteomes" id="UP000193827"/>
    </source>
</evidence>
<keyword evidence="4" id="KW-1185">Reference proteome</keyword>
<feature type="domain" description="Cyclic nucleotide-binding" evidence="2">
    <location>
        <begin position="1"/>
        <end position="81"/>
    </location>
</feature>
<feature type="region of interest" description="Disordered" evidence="1">
    <location>
        <begin position="94"/>
        <end position="117"/>
    </location>
</feature>
<gene>
    <name evidence="3" type="ORF">PEL8287_03911</name>
</gene>
<evidence type="ECO:0000256" key="1">
    <source>
        <dbReference type="SAM" id="MobiDB-lite"/>
    </source>
</evidence>
<organism evidence="3 4">
    <name type="scientific">Roseovarius litorisediminis</name>
    <dbReference type="NCBI Taxonomy" id="1312363"/>
    <lineage>
        <taxon>Bacteria</taxon>
        <taxon>Pseudomonadati</taxon>
        <taxon>Pseudomonadota</taxon>
        <taxon>Alphaproteobacteria</taxon>
        <taxon>Rhodobacterales</taxon>
        <taxon>Roseobacteraceae</taxon>
        <taxon>Roseovarius</taxon>
    </lineage>
</organism>
<dbReference type="InterPro" id="IPR000595">
    <property type="entry name" value="cNMP-bd_dom"/>
</dbReference>
<dbReference type="Gene3D" id="2.60.120.10">
    <property type="entry name" value="Jelly Rolls"/>
    <property type="match status" value="1"/>
</dbReference>
<name>A0A1Y5TV72_9RHOB</name>
<reference evidence="3 4" key="1">
    <citation type="submission" date="2017-03" db="EMBL/GenBank/DDBJ databases">
        <authorList>
            <person name="Afonso C.L."/>
            <person name="Miller P.J."/>
            <person name="Scott M.A."/>
            <person name="Spackman E."/>
            <person name="Goraichik I."/>
            <person name="Dimitrov K.M."/>
            <person name="Suarez D.L."/>
            <person name="Swayne D.E."/>
        </authorList>
    </citation>
    <scope>NUCLEOTIDE SEQUENCE [LARGE SCALE GENOMIC DNA]</scope>
    <source>
        <strain evidence="3 4">CECT 8287</strain>
    </source>
</reference>
<dbReference type="CDD" id="cd00038">
    <property type="entry name" value="CAP_ED"/>
    <property type="match status" value="1"/>
</dbReference>
<dbReference type="SUPFAM" id="SSF51206">
    <property type="entry name" value="cAMP-binding domain-like"/>
    <property type="match status" value="1"/>
</dbReference>
<dbReference type="Pfam" id="PF00027">
    <property type="entry name" value="cNMP_binding"/>
    <property type="match status" value="1"/>
</dbReference>
<accession>A0A1Y5TV72</accession>
<dbReference type="InterPro" id="IPR018490">
    <property type="entry name" value="cNMP-bd_dom_sf"/>
</dbReference>
<dbReference type="Proteomes" id="UP000193827">
    <property type="component" value="Unassembled WGS sequence"/>
</dbReference>
<dbReference type="EMBL" id="FWFL01000021">
    <property type="protein sequence ID" value="SLN70492.1"/>
    <property type="molecule type" value="Genomic_DNA"/>
</dbReference>
<evidence type="ECO:0000313" key="3">
    <source>
        <dbReference type="EMBL" id="SLN70492.1"/>
    </source>
</evidence>
<dbReference type="InterPro" id="IPR014710">
    <property type="entry name" value="RmlC-like_jellyroll"/>
</dbReference>
<sequence>MKSVFFIASGAVELESAGRACRLGRGEMFGQVAILTKNACRAEVRAIVPSMLLVLDMTRFCSLLAKSVALQDAVRASAVQRGIDPDVLLMGSTKDTQCNGQASTSGAAQPDQDSSTT</sequence>
<dbReference type="PROSITE" id="PS50042">
    <property type="entry name" value="CNMP_BINDING_3"/>
    <property type="match status" value="1"/>
</dbReference>
<evidence type="ECO:0000259" key="2">
    <source>
        <dbReference type="PROSITE" id="PS50042"/>
    </source>
</evidence>
<protein>
    <submittedName>
        <fullName evidence="3">Cyclic nucleotide-binding domain protein</fullName>
    </submittedName>
</protein>